<dbReference type="InterPro" id="IPR029119">
    <property type="entry name" value="MutY_C"/>
</dbReference>
<dbReference type="Pfam" id="PF00730">
    <property type="entry name" value="HhH-GPD"/>
    <property type="match status" value="1"/>
</dbReference>
<evidence type="ECO:0000256" key="10">
    <source>
        <dbReference type="ARBA" id="ARBA00023004"/>
    </source>
</evidence>
<dbReference type="Proteomes" id="UP000231960">
    <property type="component" value="Unassembled WGS sequence"/>
</dbReference>
<dbReference type="GO" id="GO:0034039">
    <property type="term" value="F:8-oxo-7,8-dihydroguanine DNA N-glycosylase activity"/>
    <property type="evidence" value="ECO:0007669"/>
    <property type="project" value="TreeGrafter"/>
</dbReference>
<evidence type="ECO:0000256" key="5">
    <source>
        <dbReference type="ARBA" id="ARBA00022023"/>
    </source>
</evidence>
<dbReference type="CDD" id="cd00056">
    <property type="entry name" value="ENDO3c"/>
    <property type="match status" value="1"/>
</dbReference>
<dbReference type="InterPro" id="IPR044298">
    <property type="entry name" value="MIG/MutY"/>
</dbReference>
<comment type="similarity">
    <text evidence="3 14">Belongs to the Nth/MutY family.</text>
</comment>
<dbReference type="GO" id="GO:0006284">
    <property type="term" value="P:base-excision repair"/>
    <property type="evidence" value="ECO:0007669"/>
    <property type="project" value="UniProtKB-UniRule"/>
</dbReference>
<evidence type="ECO:0000256" key="14">
    <source>
        <dbReference type="RuleBase" id="RU365096"/>
    </source>
</evidence>
<keyword evidence="12" id="KW-0234">DNA repair</keyword>
<evidence type="ECO:0000256" key="9">
    <source>
        <dbReference type="ARBA" id="ARBA00022801"/>
    </source>
</evidence>
<dbReference type="Gene3D" id="1.10.1670.10">
    <property type="entry name" value="Helix-hairpin-Helix base-excision DNA repair enzymes (C-terminal)"/>
    <property type="match status" value="1"/>
</dbReference>
<evidence type="ECO:0000313" key="17">
    <source>
        <dbReference type="Proteomes" id="UP000231960"/>
    </source>
</evidence>
<dbReference type="OrthoDB" id="9802365at2"/>
<dbReference type="InterPro" id="IPR005760">
    <property type="entry name" value="A/G_AdeGlyc_MutY"/>
</dbReference>
<comment type="function">
    <text evidence="2">Adenine glycosylase active on G-A mispairs. MutY also corrects error-prone DNA synthesis past GO lesions which are due to the oxidatively damaged form of guanine: 7,8-dihydro-8-oxoguanine (8-oxo-dGTP).</text>
</comment>
<sequence>MVNFSQKLLKWYNINQRNLPWRATDNAYKIWLSEIILQQTRVQQGMPYYERFISEFHTIYDLAQASEDEVLKLWEGLGYYSRARNMHFTARYIVTELGGNFPDNYSDLLQLKGVGNYTAAAIASFAFKEPVAAVDGNVYRVLSRIFGIKDDISTNQAKKIFQSLANELIPDKNPDVFNQAMMDFGSMVCKPKQPLCQECFIQEECFAYRNNEIQNLPVKSKKVKVKKRFFHFLLLEDVKKNIIIEQRSSDDIWKNLYQFPIIETDNEAMETTIQSQFEEIFYNQKLIDFQELTDYSIKHQLTHQQLHIRFFKSQINHRAANAIVPEDVQKYAFPVPLKKFLEKYYHQS</sequence>
<proteinExistence type="inferred from homology"/>
<evidence type="ECO:0000313" key="16">
    <source>
        <dbReference type="EMBL" id="PJR03782.1"/>
    </source>
</evidence>
<organism evidence="16 17">
    <name type="scientific">Avrilella dinanensis</name>
    <dbReference type="NCBI Taxonomy" id="2008672"/>
    <lineage>
        <taxon>Bacteria</taxon>
        <taxon>Pseudomonadati</taxon>
        <taxon>Bacteroidota</taxon>
        <taxon>Flavobacteriia</taxon>
        <taxon>Flavobacteriales</taxon>
        <taxon>Flavobacteriaceae</taxon>
        <taxon>Avrilella</taxon>
    </lineage>
</organism>
<evidence type="ECO:0000256" key="2">
    <source>
        <dbReference type="ARBA" id="ARBA00002933"/>
    </source>
</evidence>
<dbReference type="NCBIfam" id="TIGR01084">
    <property type="entry name" value="mutY"/>
    <property type="match status" value="1"/>
</dbReference>
<dbReference type="InterPro" id="IPR003651">
    <property type="entry name" value="Endonuclease3_FeS-loop_motif"/>
</dbReference>
<dbReference type="Gene3D" id="3.90.79.10">
    <property type="entry name" value="Nucleoside Triphosphate Pyrophosphohydrolase"/>
    <property type="match status" value="1"/>
</dbReference>
<keyword evidence="7" id="KW-0479">Metal-binding</keyword>
<evidence type="ECO:0000256" key="1">
    <source>
        <dbReference type="ARBA" id="ARBA00000843"/>
    </source>
</evidence>
<dbReference type="CDD" id="cd03431">
    <property type="entry name" value="NUDIX_DNA_Glycosylase_C-MutY"/>
    <property type="match status" value="1"/>
</dbReference>
<dbReference type="InterPro" id="IPR003265">
    <property type="entry name" value="HhH-GPD_domain"/>
</dbReference>
<dbReference type="EC" id="3.2.2.31" evidence="4 14"/>
<dbReference type="Pfam" id="PF14815">
    <property type="entry name" value="NUDIX_4"/>
    <property type="match status" value="1"/>
</dbReference>
<evidence type="ECO:0000256" key="3">
    <source>
        <dbReference type="ARBA" id="ARBA00008343"/>
    </source>
</evidence>
<comment type="catalytic activity">
    <reaction evidence="1 14">
        <text>Hydrolyzes free adenine bases from 7,8-dihydro-8-oxoguanine:adenine mismatched double-stranded DNA, leaving an apurinic site.</text>
        <dbReference type="EC" id="3.2.2.31"/>
    </reaction>
</comment>
<dbReference type="SUPFAM" id="SSF55811">
    <property type="entry name" value="Nudix"/>
    <property type="match status" value="1"/>
</dbReference>
<keyword evidence="6" id="KW-0004">4Fe-4S</keyword>
<dbReference type="GO" id="GO:0032357">
    <property type="term" value="F:oxidized purine DNA binding"/>
    <property type="evidence" value="ECO:0007669"/>
    <property type="project" value="TreeGrafter"/>
</dbReference>
<dbReference type="SMART" id="SM00525">
    <property type="entry name" value="FES"/>
    <property type="match status" value="1"/>
</dbReference>
<keyword evidence="8 14" id="KW-0227">DNA damage</keyword>
<evidence type="ECO:0000259" key="15">
    <source>
        <dbReference type="SMART" id="SM00478"/>
    </source>
</evidence>
<accession>A0A2M9R4L5</accession>
<evidence type="ECO:0000256" key="4">
    <source>
        <dbReference type="ARBA" id="ARBA00012045"/>
    </source>
</evidence>
<evidence type="ECO:0000256" key="7">
    <source>
        <dbReference type="ARBA" id="ARBA00022723"/>
    </source>
</evidence>
<keyword evidence="9" id="KW-0378">Hydrolase</keyword>
<comment type="cofactor">
    <cofactor evidence="14">
        <name>[4Fe-4S] cluster</name>
        <dbReference type="ChEBI" id="CHEBI:49883"/>
    </cofactor>
    <text evidence="14">Binds 1 [4Fe-4S] cluster.</text>
</comment>
<dbReference type="AlphaFoldDB" id="A0A2M9R4L5"/>
<dbReference type="GO" id="GO:0000701">
    <property type="term" value="F:purine-specific mismatch base pair DNA N-glycosylase activity"/>
    <property type="evidence" value="ECO:0007669"/>
    <property type="project" value="UniProtKB-EC"/>
</dbReference>
<evidence type="ECO:0000256" key="6">
    <source>
        <dbReference type="ARBA" id="ARBA00022485"/>
    </source>
</evidence>
<dbReference type="GO" id="GO:0035485">
    <property type="term" value="F:adenine/guanine mispair binding"/>
    <property type="evidence" value="ECO:0007669"/>
    <property type="project" value="TreeGrafter"/>
</dbReference>
<dbReference type="Gene3D" id="1.10.340.30">
    <property type="entry name" value="Hypothetical protein, domain 2"/>
    <property type="match status" value="1"/>
</dbReference>
<evidence type="ECO:0000256" key="11">
    <source>
        <dbReference type="ARBA" id="ARBA00023014"/>
    </source>
</evidence>
<dbReference type="InterPro" id="IPR023170">
    <property type="entry name" value="HhH_base_excis_C"/>
</dbReference>
<dbReference type="GO" id="GO:0006298">
    <property type="term" value="P:mismatch repair"/>
    <property type="evidence" value="ECO:0007669"/>
    <property type="project" value="TreeGrafter"/>
</dbReference>
<evidence type="ECO:0000256" key="12">
    <source>
        <dbReference type="ARBA" id="ARBA00023204"/>
    </source>
</evidence>
<keyword evidence="17" id="KW-1185">Reference proteome</keyword>
<name>A0A2M9R4L5_9FLAO</name>
<comment type="caution">
    <text evidence="16">The sequence shown here is derived from an EMBL/GenBank/DDBJ whole genome shotgun (WGS) entry which is preliminary data.</text>
</comment>
<dbReference type="PANTHER" id="PTHR42944">
    <property type="entry name" value="ADENINE DNA GLYCOSYLASE"/>
    <property type="match status" value="1"/>
</dbReference>
<keyword evidence="10 14" id="KW-0408">Iron</keyword>
<keyword evidence="11" id="KW-0411">Iron-sulfur</keyword>
<dbReference type="SMART" id="SM00478">
    <property type="entry name" value="ENDO3c"/>
    <property type="match status" value="1"/>
</dbReference>
<reference evidence="16 17" key="1">
    <citation type="submission" date="2017-06" db="EMBL/GenBank/DDBJ databases">
        <title>Description of Avrilella dinanensis gen. nov. sp. nov.</title>
        <authorList>
            <person name="Leyer C."/>
            <person name="Sassi M."/>
            <person name="Minet J."/>
            <person name="Kayal S."/>
            <person name="Cattoir V."/>
        </authorList>
    </citation>
    <scope>NUCLEOTIDE SEQUENCE [LARGE SCALE GENOMIC DNA]</scope>
    <source>
        <strain evidence="16 17">UR159</strain>
    </source>
</reference>
<dbReference type="InterPro" id="IPR011257">
    <property type="entry name" value="DNA_glycosylase"/>
</dbReference>
<dbReference type="PANTHER" id="PTHR42944:SF1">
    <property type="entry name" value="ADENINE DNA GLYCOSYLASE"/>
    <property type="match status" value="1"/>
</dbReference>
<dbReference type="RefSeq" id="WP_100677350.1">
    <property type="nucleotide sequence ID" value="NZ_NIPO01000001.1"/>
</dbReference>
<feature type="domain" description="HhH-GPD" evidence="15">
    <location>
        <begin position="36"/>
        <end position="187"/>
    </location>
</feature>
<dbReference type="EMBL" id="NIPO01000001">
    <property type="protein sequence ID" value="PJR03782.1"/>
    <property type="molecule type" value="Genomic_DNA"/>
</dbReference>
<dbReference type="SUPFAM" id="SSF48150">
    <property type="entry name" value="DNA-glycosylase"/>
    <property type="match status" value="1"/>
</dbReference>
<dbReference type="InterPro" id="IPR015797">
    <property type="entry name" value="NUDIX_hydrolase-like_dom_sf"/>
</dbReference>
<dbReference type="GO" id="GO:0051539">
    <property type="term" value="F:4 iron, 4 sulfur cluster binding"/>
    <property type="evidence" value="ECO:0007669"/>
    <property type="project" value="UniProtKB-UniRule"/>
</dbReference>
<protein>
    <recommendedName>
        <fullName evidence="5 14">Adenine DNA glycosylase</fullName>
        <ecNumber evidence="4 14">3.2.2.31</ecNumber>
    </recommendedName>
</protein>
<evidence type="ECO:0000256" key="8">
    <source>
        <dbReference type="ARBA" id="ARBA00022763"/>
    </source>
</evidence>
<evidence type="ECO:0000256" key="13">
    <source>
        <dbReference type="ARBA" id="ARBA00023295"/>
    </source>
</evidence>
<keyword evidence="13 14" id="KW-0326">Glycosidase</keyword>
<dbReference type="FunFam" id="1.10.340.30:FF:000002">
    <property type="entry name" value="Adenine DNA glycosylase"/>
    <property type="match status" value="1"/>
</dbReference>
<gene>
    <name evidence="16" type="primary">mutY</name>
    <name evidence="16" type="ORF">CDL10_04020</name>
</gene>
<dbReference type="GO" id="GO:0046872">
    <property type="term" value="F:metal ion binding"/>
    <property type="evidence" value="ECO:0007669"/>
    <property type="project" value="UniProtKB-UniRule"/>
</dbReference>